<evidence type="ECO:0000313" key="2">
    <source>
        <dbReference type="Proteomes" id="UP000749646"/>
    </source>
</evidence>
<dbReference type="OrthoDB" id="10534335at2759"/>
<comment type="caution">
    <text evidence="1">The sequence shown here is derived from an EMBL/GenBank/DDBJ whole genome shotgun (WGS) entry which is preliminary data.</text>
</comment>
<dbReference type="Proteomes" id="UP000749646">
    <property type="component" value="Unassembled WGS sequence"/>
</dbReference>
<keyword evidence="2" id="KW-1185">Reference proteome</keyword>
<feature type="non-terminal residue" evidence="1">
    <location>
        <position position="117"/>
    </location>
</feature>
<accession>A0A9P6MC42</accession>
<protein>
    <submittedName>
        <fullName evidence="1">Uncharacterized protein</fullName>
    </submittedName>
</protein>
<proteinExistence type="predicted"/>
<gene>
    <name evidence="1" type="ORF">BGZ65_000494</name>
</gene>
<dbReference type="EMBL" id="JAAAHW010002704">
    <property type="protein sequence ID" value="KAF9991519.1"/>
    <property type="molecule type" value="Genomic_DNA"/>
</dbReference>
<dbReference type="AlphaFoldDB" id="A0A9P6MC42"/>
<evidence type="ECO:0000313" key="1">
    <source>
        <dbReference type="EMBL" id="KAF9991519.1"/>
    </source>
</evidence>
<name>A0A9P6MC42_9FUNG</name>
<reference evidence="1" key="1">
    <citation type="journal article" date="2020" name="Fungal Divers.">
        <title>Resolving the Mortierellaceae phylogeny through synthesis of multi-gene phylogenetics and phylogenomics.</title>
        <authorList>
            <person name="Vandepol N."/>
            <person name="Liber J."/>
            <person name="Desiro A."/>
            <person name="Na H."/>
            <person name="Kennedy M."/>
            <person name="Barry K."/>
            <person name="Grigoriev I.V."/>
            <person name="Miller A.N."/>
            <person name="O'Donnell K."/>
            <person name="Stajich J.E."/>
            <person name="Bonito G."/>
        </authorList>
    </citation>
    <scope>NUCLEOTIDE SEQUENCE</scope>
    <source>
        <strain evidence="1">MES-2147</strain>
    </source>
</reference>
<organism evidence="1 2">
    <name type="scientific">Modicella reniformis</name>
    <dbReference type="NCBI Taxonomy" id="1440133"/>
    <lineage>
        <taxon>Eukaryota</taxon>
        <taxon>Fungi</taxon>
        <taxon>Fungi incertae sedis</taxon>
        <taxon>Mucoromycota</taxon>
        <taxon>Mortierellomycotina</taxon>
        <taxon>Mortierellomycetes</taxon>
        <taxon>Mortierellales</taxon>
        <taxon>Mortierellaceae</taxon>
        <taxon>Modicella</taxon>
    </lineage>
</organism>
<sequence length="117" mass="12842">PFVDQDPSIDNVPGKHLPKRTQATIEHNEYCILAHLFTKLSEAPSEVQDWLNGLGMRSRDKLKALTGVNVTACNVAIKFANTGVLSAENTGRGRKKKPVDSKVSSTIRTIVLESNKQ</sequence>
<feature type="non-terminal residue" evidence="1">
    <location>
        <position position="1"/>
    </location>
</feature>